<reference evidence="2 3" key="1">
    <citation type="journal article" date="2016" name="Sci. Rep.">
        <title>Insights into Adaptations to a Near-Obligate Nematode Endoparasitic Lifestyle from the Finished Genome of Drechmeria coniospora.</title>
        <authorList>
            <person name="Zhang L."/>
            <person name="Zhou Z."/>
            <person name="Guo Q."/>
            <person name="Fokkens L."/>
            <person name="Miskei M."/>
            <person name="Pocsi I."/>
            <person name="Zhang W."/>
            <person name="Chen M."/>
            <person name="Wang L."/>
            <person name="Sun Y."/>
            <person name="Donzelli B.G."/>
            <person name="Gibson D.M."/>
            <person name="Nelson D.R."/>
            <person name="Luo J.G."/>
            <person name="Rep M."/>
            <person name="Liu H."/>
            <person name="Yang S."/>
            <person name="Wang J."/>
            <person name="Krasnoff S.B."/>
            <person name="Xu Y."/>
            <person name="Molnar I."/>
            <person name="Lin M."/>
        </authorList>
    </citation>
    <scope>NUCLEOTIDE SEQUENCE [LARGE SCALE GENOMIC DNA]</scope>
    <source>
        <strain evidence="2 3">ARSEF 6962</strain>
    </source>
</reference>
<dbReference type="GeneID" id="63718033"/>
<protein>
    <submittedName>
        <fullName evidence="2">Uncharacterized protein</fullName>
    </submittedName>
</protein>
<evidence type="ECO:0000313" key="3">
    <source>
        <dbReference type="Proteomes" id="UP000076580"/>
    </source>
</evidence>
<sequence length="253" mass="26699">MNPPWDCVVMTPLGGNPRRRKPAAVCQSWYAAAAAASLVADHSAALRECCAVKPIIIAPCPSLPAGARLAATSSLDLGSAGGPTNARLADAVSTRNPRPGLSRKRRGDDAPSACAPITASTPSIHPRGKNASSAGTRQTCVRCAGRRVPVRLEHRGGGACRSPARPSRIWLAAGTSDRLIWADARSPSTGCHHTTSARPRRRGGNHEKRAGRRSPSSLRGRPARRASVGEACISFLEPSPLLRPRRRAEAERS</sequence>
<name>A0A151GMN7_DRECN</name>
<dbReference type="AlphaFoldDB" id="A0A151GMN7"/>
<accession>A0A151GMN7</accession>
<gene>
    <name evidence="2" type="ORF">DCS_05390</name>
</gene>
<comment type="caution">
    <text evidence="2">The sequence shown here is derived from an EMBL/GenBank/DDBJ whole genome shotgun (WGS) entry which is preliminary data.</text>
</comment>
<evidence type="ECO:0000256" key="1">
    <source>
        <dbReference type="SAM" id="MobiDB-lite"/>
    </source>
</evidence>
<organism evidence="2 3">
    <name type="scientific">Drechmeria coniospora</name>
    <name type="common">Nematophagous fungus</name>
    <name type="synonym">Meria coniospora</name>
    <dbReference type="NCBI Taxonomy" id="98403"/>
    <lineage>
        <taxon>Eukaryota</taxon>
        <taxon>Fungi</taxon>
        <taxon>Dikarya</taxon>
        <taxon>Ascomycota</taxon>
        <taxon>Pezizomycotina</taxon>
        <taxon>Sordariomycetes</taxon>
        <taxon>Hypocreomycetidae</taxon>
        <taxon>Hypocreales</taxon>
        <taxon>Ophiocordycipitaceae</taxon>
        <taxon>Drechmeria</taxon>
    </lineage>
</organism>
<feature type="compositionally biased region" description="Polar residues" evidence="1">
    <location>
        <begin position="186"/>
        <end position="197"/>
    </location>
</feature>
<dbReference type="RefSeq" id="XP_040657729.1">
    <property type="nucleotide sequence ID" value="XM_040802696.1"/>
</dbReference>
<dbReference type="Proteomes" id="UP000076580">
    <property type="component" value="Chromosome 02"/>
</dbReference>
<feature type="region of interest" description="Disordered" evidence="1">
    <location>
        <begin position="185"/>
        <end position="226"/>
    </location>
</feature>
<dbReference type="EMBL" id="LAYC01000002">
    <property type="protein sequence ID" value="KYK58377.1"/>
    <property type="molecule type" value="Genomic_DNA"/>
</dbReference>
<feature type="region of interest" description="Disordered" evidence="1">
    <location>
        <begin position="82"/>
        <end position="138"/>
    </location>
</feature>
<dbReference type="InParanoid" id="A0A151GMN7"/>
<proteinExistence type="predicted"/>
<evidence type="ECO:0000313" key="2">
    <source>
        <dbReference type="EMBL" id="KYK58377.1"/>
    </source>
</evidence>
<keyword evidence="3" id="KW-1185">Reference proteome</keyword>